<keyword evidence="1" id="KW-0175">Coiled coil</keyword>
<dbReference type="Proteomes" id="UP001597158">
    <property type="component" value="Unassembled WGS sequence"/>
</dbReference>
<dbReference type="Gene3D" id="2.40.50.100">
    <property type="match status" value="1"/>
</dbReference>
<dbReference type="Gene3D" id="1.10.287.470">
    <property type="entry name" value="Helix hairpin bin"/>
    <property type="match status" value="1"/>
</dbReference>
<proteinExistence type="predicted"/>
<feature type="coiled-coil region" evidence="1">
    <location>
        <begin position="108"/>
        <end position="204"/>
    </location>
</feature>
<dbReference type="EMBL" id="JBHTMC010000026">
    <property type="protein sequence ID" value="MFD1264818.1"/>
    <property type="molecule type" value="Genomic_DNA"/>
</dbReference>
<keyword evidence="4" id="KW-1185">Reference proteome</keyword>
<evidence type="ECO:0000259" key="2">
    <source>
        <dbReference type="Pfam" id="PF25917"/>
    </source>
</evidence>
<comment type="caution">
    <text evidence="3">The sequence shown here is derived from an EMBL/GenBank/DDBJ whole genome shotgun (WGS) entry which is preliminary data.</text>
</comment>
<accession>A0ABW3WG41</accession>
<dbReference type="PANTHER" id="PTHR30469">
    <property type="entry name" value="MULTIDRUG RESISTANCE PROTEIN MDTA"/>
    <property type="match status" value="1"/>
</dbReference>
<sequence length="394" mass="43118">MRRLLPLLIIALAVAGFIGLRATRPSAPAVETRERVWQVETHTLQAAALHPTLVLYGRVEAPDRLRAAAPVSARILELRVRDGDRVEAGAVLARLDPRDLAPRLERAKADLERERIRHRSDQQALEQERTLVQLADARLTRLERLKDARLGAESAVDQAREERARAQLALTQRQQAIAEHPARLAQLQTQLAEAMRDAERGEVVAPFAARIGTVEVAAGDQVQAGQTLLSLYSSDALYLRARVPALYAEELRAALTRGEHLHARADFGATPLRAHLERISGEADARGVDVLLRIEDADRVPVGAFVNAVLDRPLANDIFAIPPTALHGGDRLYLIENGRLRGLNITRAGELRSGDQVQLLVRGDALANGMQVLSTHLPHAIDGLAVAVVERTAQ</sequence>
<evidence type="ECO:0000313" key="4">
    <source>
        <dbReference type="Proteomes" id="UP001597158"/>
    </source>
</evidence>
<organism evidence="3 4">
    <name type="scientific">Thauera mechernichensis</name>
    <dbReference type="NCBI Taxonomy" id="82788"/>
    <lineage>
        <taxon>Bacteria</taxon>
        <taxon>Pseudomonadati</taxon>
        <taxon>Pseudomonadota</taxon>
        <taxon>Betaproteobacteria</taxon>
        <taxon>Rhodocyclales</taxon>
        <taxon>Zoogloeaceae</taxon>
        <taxon>Thauera</taxon>
    </lineage>
</organism>
<gene>
    <name evidence="3" type="ORF">ACFQ4M_14660</name>
</gene>
<dbReference type="Pfam" id="PF25917">
    <property type="entry name" value="BSH_RND"/>
    <property type="match status" value="1"/>
</dbReference>
<reference evidence="4" key="1">
    <citation type="journal article" date="2019" name="Int. J. Syst. Evol. Microbiol.">
        <title>The Global Catalogue of Microorganisms (GCM) 10K type strain sequencing project: providing services to taxonomists for standard genome sequencing and annotation.</title>
        <authorList>
            <consortium name="The Broad Institute Genomics Platform"/>
            <consortium name="The Broad Institute Genome Sequencing Center for Infectious Disease"/>
            <person name="Wu L."/>
            <person name="Ma J."/>
        </authorList>
    </citation>
    <scope>NUCLEOTIDE SEQUENCE [LARGE SCALE GENOMIC DNA]</scope>
    <source>
        <strain evidence="4">CCUG 48884</strain>
    </source>
</reference>
<protein>
    <submittedName>
        <fullName evidence="3">Efflux RND transporter periplasmic adaptor subunit</fullName>
    </submittedName>
</protein>
<evidence type="ECO:0000256" key="1">
    <source>
        <dbReference type="SAM" id="Coils"/>
    </source>
</evidence>
<name>A0ABW3WG41_9RHOO</name>
<dbReference type="RefSeq" id="WP_277831961.1">
    <property type="nucleotide sequence ID" value="NZ_JARQZE010000004.1"/>
</dbReference>
<dbReference type="PANTHER" id="PTHR30469:SF15">
    <property type="entry name" value="HLYD FAMILY OF SECRETION PROTEINS"/>
    <property type="match status" value="1"/>
</dbReference>
<feature type="domain" description="Multidrug resistance protein MdtA-like barrel-sandwich hybrid" evidence="2">
    <location>
        <begin position="69"/>
        <end position="228"/>
    </location>
</feature>
<dbReference type="InterPro" id="IPR058625">
    <property type="entry name" value="MdtA-like_BSH"/>
</dbReference>
<dbReference type="Gene3D" id="2.40.30.170">
    <property type="match status" value="1"/>
</dbReference>
<dbReference type="SUPFAM" id="SSF111369">
    <property type="entry name" value="HlyD-like secretion proteins"/>
    <property type="match status" value="1"/>
</dbReference>
<evidence type="ECO:0000313" key="3">
    <source>
        <dbReference type="EMBL" id="MFD1264818.1"/>
    </source>
</evidence>